<feature type="chain" id="PRO_5044622338" description="Lipoprotein" evidence="1">
    <location>
        <begin position="28"/>
        <end position="178"/>
    </location>
</feature>
<keyword evidence="1" id="KW-0732">Signal</keyword>
<dbReference type="AlphaFoldDB" id="A0A5P0ZM20"/>
<evidence type="ECO:0000313" key="5">
    <source>
        <dbReference type="Proteomes" id="UP000414364"/>
    </source>
</evidence>
<dbReference type="EMBL" id="VDFO01000021">
    <property type="protein sequence ID" value="MQS97576.1"/>
    <property type="molecule type" value="Genomic_DNA"/>
</dbReference>
<dbReference type="OrthoDB" id="2325003at2"/>
<organism evidence="2 5">
    <name type="scientific">Companilactobacillus halodurans</name>
    <dbReference type="NCBI Taxonomy" id="2584183"/>
    <lineage>
        <taxon>Bacteria</taxon>
        <taxon>Bacillati</taxon>
        <taxon>Bacillota</taxon>
        <taxon>Bacilli</taxon>
        <taxon>Lactobacillales</taxon>
        <taxon>Lactobacillaceae</taxon>
        <taxon>Companilactobacillus</taxon>
    </lineage>
</organism>
<sequence length="178" mass="20585">MKKKMLFLTVTLALIVIVNCKTTSVSAANNPIENYLTATNMKKSAQISNQTKKINQTINRRLYKNVNAVTKVLDEEKSLSKKKLSNIQQYWSQFVKKINYLKNSQLEIYVTSNFKELSQNSRREVIAMAQHLTLDCLESYRAVTREEHLEGLFAHIFCDGTALGRTEFLNHKDLIWHD</sequence>
<evidence type="ECO:0000313" key="4">
    <source>
        <dbReference type="Proteomes" id="UP000371423"/>
    </source>
</evidence>
<evidence type="ECO:0000256" key="1">
    <source>
        <dbReference type="SAM" id="SignalP"/>
    </source>
</evidence>
<evidence type="ECO:0008006" key="6">
    <source>
        <dbReference type="Google" id="ProtNLM"/>
    </source>
</evidence>
<keyword evidence="4" id="KW-1185">Reference proteome</keyword>
<name>A0A5P0ZM20_9LACO</name>
<comment type="caution">
    <text evidence="2">The sequence shown here is derived from an EMBL/GenBank/DDBJ whole genome shotgun (WGS) entry which is preliminary data.</text>
</comment>
<dbReference type="RefSeq" id="WP_153384571.1">
    <property type="nucleotide sequence ID" value="NZ_VDFO01000021.1"/>
</dbReference>
<reference evidence="4 5" key="1">
    <citation type="journal article" date="2019" name="Syst. Appl. Microbiol.">
        <title>Polyphasic characterization of two novel Lactobacillus spp. isolated from blown salami packages: Description of Lactobacillus halodurans sp. nov. and Lactobacillus salsicarnum sp. nov.</title>
        <authorList>
            <person name="Schuster J.A."/>
            <person name="Klingl A."/>
            <person name="Vogel R.F."/>
            <person name="Ehrmann M.A."/>
        </authorList>
    </citation>
    <scope>NUCLEOTIDE SEQUENCE [LARGE SCALE GENOMIC DNA]</scope>
    <source>
        <strain evidence="3 4">TMW 1.1920</strain>
        <strain evidence="2 5">TMW 1.2172</strain>
    </source>
</reference>
<dbReference type="Proteomes" id="UP000371423">
    <property type="component" value="Unassembled WGS sequence"/>
</dbReference>
<proteinExistence type="predicted"/>
<evidence type="ECO:0000313" key="3">
    <source>
        <dbReference type="EMBL" id="MQS97576.1"/>
    </source>
</evidence>
<evidence type="ECO:0000313" key="2">
    <source>
        <dbReference type="EMBL" id="MQS75159.1"/>
    </source>
</evidence>
<dbReference type="EMBL" id="VDFP01000002">
    <property type="protein sequence ID" value="MQS75159.1"/>
    <property type="molecule type" value="Genomic_DNA"/>
</dbReference>
<gene>
    <name evidence="3" type="ORF">FHL05_06700</name>
    <name evidence="2" type="ORF">FHL06_01945</name>
</gene>
<feature type="signal peptide" evidence="1">
    <location>
        <begin position="1"/>
        <end position="27"/>
    </location>
</feature>
<protein>
    <recommendedName>
        <fullName evidence="6">Lipoprotein</fullName>
    </recommendedName>
</protein>
<dbReference type="Proteomes" id="UP000414364">
    <property type="component" value="Unassembled WGS sequence"/>
</dbReference>
<accession>A0A5P0ZM20</accession>